<evidence type="ECO:0000256" key="1">
    <source>
        <dbReference type="ARBA" id="ARBA00022729"/>
    </source>
</evidence>
<evidence type="ECO:0000313" key="5">
    <source>
        <dbReference type="Proteomes" id="UP000243494"/>
    </source>
</evidence>
<dbReference type="InterPro" id="IPR004843">
    <property type="entry name" value="Calcineurin-like_PHP"/>
</dbReference>
<dbReference type="PANTHER" id="PTHR22953:SF153">
    <property type="entry name" value="PURPLE ACID PHOSPHATASE"/>
    <property type="match status" value="1"/>
</dbReference>
<reference evidence="4 5" key="1">
    <citation type="journal article" date="2017" name="Genome Announc.">
        <title>Draft Genome Sequence of Romboutsia maritimum sp. nov. Strain CCRI-22766(T), Isolated from Coastal Estuarine Mud.</title>
        <authorList>
            <person name="Maheux A.F."/>
            <person name="Boudreau D.K."/>
            <person name="Berube E."/>
            <person name="Boissinot M."/>
            <person name="Raymond F."/>
            <person name="Brodeur S."/>
            <person name="Corbeil J."/>
            <person name="Brightwell G."/>
            <person name="Broda D."/>
            <person name="Omar R.F."/>
            <person name="Bergeron M.G."/>
        </authorList>
    </citation>
    <scope>NUCLEOTIDE SEQUENCE [LARGE SCALE GENOMIC DNA]</scope>
    <source>
        <strain evidence="4 5">CCRI-22766</strain>
    </source>
</reference>
<dbReference type="Proteomes" id="UP000243494">
    <property type="component" value="Unassembled WGS sequence"/>
</dbReference>
<dbReference type="SUPFAM" id="SSF49363">
    <property type="entry name" value="Purple acid phosphatase, N-terminal domain"/>
    <property type="match status" value="1"/>
</dbReference>
<organism evidence="4 5">
    <name type="scientific">Romboutsia maritimum</name>
    <dbReference type="NCBI Taxonomy" id="2020948"/>
    <lineage>
        <taxon>Bacteria</taxon>
        <taxon>Bacillati</taxon>
        <taxon>Bacillota</taxon>
        <taxon>Clostridia</taxon>
        <taxon>Peptostreptococcales</taxon>
        <taxon>Peptostreptococcaceae</taxon>
        <taxon>Romboutsia</taxon>
    </lineage>
</organism>
<protein>
    <submittedName>
        <fullName evidence="4">Serine/threonine protein phosphatase</fullName>
    </submittedName>
</protein>
<dbReference type="Gene3D" id="3.60.21.10">
    <property type="match status" value="1"/>
</dbReference>
<keyword evidence="5" id="KW-1185">Reference proteome</keyword>
<dbReference type="Pfam" id="PF00149">
    <property type="entry name" value="Metallophos"/>
    <property type="match status" value="1"/>
</dbReference>
<dbReference type="PANTHER" id="PTHR22953">
    <property type="entry name" value="ACID PHOSPHATASE RELATED"/>
    <property type="match status" value="1"/>
</dbReference>
<sequence>MKKINEKSKYIIKLKLLILSIVISVFVVSNNGLTYAWDNSEWKIWCDKWEHFKDDKTNLCITPGKNETELNFAWYSNLNERNPKVKFSKNKNMSNCKEFIGVSINAINGYNSNKVTITGLEENETYYYSYGNDNIFGSPIKYKTKKIYNFSIFLVGDPQIGASKSKYKENQAQVNAVKNDSFNWNNTLKKALELNPNSSFMISVGDQIQSGSTSNININNMQNEIEYTGFLCPKYLKQLPIATTIGNHDNCSSNYSFHFNNPNTCKLGLTISGGDYYFTYGNSLFIMLNTNNNNVKEHDLVIKKAIKENIDKKWRVVTMHHDIYGSGEHSNDSYILNLRKNLVPIFEKNKIDVVLTGHDHTYARSKRLTSGKVDENGILYITCNSSSGSKYYKNCENKQYYVENRWQKNVPTFSIIDIDNKNFTINTYRTDTMKKIDKTCIIVK</sequence>
<evidence type="ECO:0000259" key="3">
    <source>
        <dbReference type="Pfam" id="PF16656"/>
    </source>
</evidence>
<comment type="caution">
    <text evidence="4">The sequence shown here is derived from an EMBL/GenBank/DDBJ whole genome shotgun (WGS) entry which is preliminary data.</text>
</comment>
<feature type="domain" description="Calcineurin-like phosphoesterase" evidence="2">
    <location>
        <begin position="152"/>
        <end position="362"/>
    </location>
</feature>
<proteinExistence type="predicted"/>
<feature type="domain" description="Purple acid phosphatase N-terminal" evidence="3">
    <location>
        <begin position="61"/>
        <end position="139"/>
    </location>
</feature>
<dbReference type="Gene3D" id="2.60.40.380">
    <property type="entry name" value="Purple acid phosphatase-like, N-terminal"/>
    <property type="match status" value="1"/>
</dbReference>
<dbReference type="RefSeq" id="WP_095406074.1">
    <property type="nucleotide sequence ID" value="NZ_NOJZ02000004.1"/>
</dbReference>
<dbReference type="GO" id="GO:0046872">
    <property type="term" value="F:metal ion binding"/>
    <property type="evidence" value="ECO:0007669"/>
    <property type="project" value="InterPro"/>
</dbReference>
<dbReference type="InterPro" id="IPR029052">
    <property type="entry name" value="Metallo-depent_PP-like"/>
</dbReference>
<dbReference type="InterPro" id="IPR015914">
    <property type="entry name" value="PAPs_N"/>
</dbReference>
<keyword evidence="1" id="KW-0732">Signal</keyword>
<dbReference type="InterPro" id="IPR039331">
    <property type="entry name" value="PAPs-like"/>
</dbReference>
<accession>A0A371IV18</accession>
<gene>
    <name evidence="4" type="ORF">CHF27_004370</name>
</gene>
<dbReference type="InterPro" id="IPR008963">
    <property type="entry name" value="Purple_acid_Pase-like_N"/>
</dbReference>
<dbReference type="GO" id="GO:0003993">
    <property type="term" value="F:acid phosphatase activity"/>
    <property type="evidence" value="ECO:0007669"/>
    <property type="project" value="InterPro"/>
</dbReference>
<dbReference type="SUPFAM" id="SSF56300">
    <property type="entry name" value="Metallo-dependent phosphatases"/>
    <property type="match status" value="1"/>
</dbReference>
<evidence type="ECO:0000313" key="4">
    <source>
        <dbReference type="EMBL" id="RDY24324.1"/>
    </source>
</evidence>
<dbReference type="EMBL" id="NOJZ02000004">
    <property type="protein sequence ID" value="RDY24324.1"/>
    <property type="molecule type" value="Genomic_DNA"/>
</dbReference>
<dbReference type="Pfam" id="PF16656">
    <property type="entry name" value="Pur_ac_phosph_N"/>
    <property type="match status" value="1"/>
</dbReference>
<evidence type="ECO:0000259" key="2">
    <source>
        <dbReference type="Pfam" id="PF00149"/>
    </source>
</evidence>
<name>A0A371IV18_9FIRM</name>
<dbReference type="OrthoDB" id="9809781at2"/>
<dbReference type="AlphaFoldDB" id="A0A371IV18"/>